<dbReference type="Gene3D" id="3.50.50.100">
    <property type="match status" value="1"/>
</dbReference>
<dbReference type="PRINTS" id="PR00368">
    <property type="entry name" value="FADPNR"/>
</dbReference>
<feature type="domain" description="FAD/NAD(P)-binding" evidence="10">
    <location>
        <begin position="11"/>
        <end position="327"/>
    </location>
</feature>
<keyword evidence="3" id="KW-0285">Flavoprotein</keyword>
<keyword evidence="13" id="KW-1185">Reference proteome</keyword>
<keyword evidence="6 12" id="KW-0560">Oxidoreductase</keyword>
<evidence type="ECO:0000256" key="3">
    <source>
        <dbReference type="ARBA" id="ARBA00022630"/>
    </source>
</evidence>
<evidence type="ECO:0000256" key="2">
    <source>
        <dbReference type="ARBA" id="ARBA00012637"/>
    </source>
</evidence>
<evidence type="ECO:0000256" key="1">
    <source>
        <dbReference type="ARBA" id="ARBA00005272"/>
    </source>
</evidence>
<dbReference type="PANTHER" id="PTHR43706">
    <property type="entry name" value="NADH DEHYDROGENASE"/>
    <property type="match status" value="1"/>
</dbReference>
<dbReference type="AlphaFoldDB" id="Q315F3"/>
<sequence>MTGSTGNSRTRVVVAGGGFAGVWAVRRLARDKNLDIILVDRNNYHTFLPLLYQVAAAELEPGQIAYPLRAIFRKYPNVHFVIGDVRSIDMKNKVLHTDGPHIPFDKLVVAMGSFTAFYGVPGADKHCFRLKNLEQAITLRNHIVSCFEQATHERNPDRKDRILTYTVVGGGPTGVEYAGALAELIRQPLTKDFPTLNTGQARVVLLEAGDGLLAGFPDHLRRYAFERLTHMGVDVRLNAKVTAVTPDSVELEGSSPLRTETVVWTAGVQGHALAGQMGLPTGRGGRVPVLPTLQVEGHPDVFVAGDMALPQGDSPAPLIAPNAIQQGALAADNIRAALAGRPLRAFRYRDKGSMATIGRAAAVVRMGKEHTATGFVAWVMWLFIHLLYLVGFRNRLFVLFTWAWDYIFFERAARIIIPRGPIEDDDAP</sequence>
<evidence type="ECO:0000259" key="10">
    <source>
        <dbReference type="Pfam" id="PF07992"/>
    </source>
</evidence>
<keyword evidence="9" id="KW-1133">Transmembrane helix</keyword>
<name>Q315F3_OLEA2</name>
<evidence type="ECO:0000256" key="6">
    <source>
        <dbReference type="ARBA" id="ARBA00023002"/>
    </source>
</evidence>
<dbReference type="InterPro" id="IPR045024">
    <property type="entry name" value="NDH-2"/>
</dbReference>
<evidence type="ECO:0000256" key="7">
    <source>
        <dbReference type="ARBA" id="ARBA00023027"/>
    </source>
</evidence>
<evidence type="ECO:0000256" key="9">
    <source>
        <dbReference type="SAM" id="Phobius"/>
    </source>
</evidence>
<dbReference type="EMBL" id="CP000112">
    <property type="protein sequence ID" value="ABB37443.1"/>
    <property type="molecule type" value="Genomic_DNA"/>
</dbReference>
<dbReference type="SUPFAM" id="SSF51905">
    <property type="entry name" value="FAD/NAD(P)-binding domain"/>
    <property type="match status" value="1"/>
</dbReference>
<evidence type="ECO:0000256" key="5">
    <source>
        <dbReference type="ARBA" id="ARBA00022946"/>
    </source>
</evidence>
<evidence type="ECO:0000256" key="4">
    <source>
        <dbReference type="ARBA" id="ARBA00022827"/>
    </source>
</evidence>
<evidence type="ECO:0000256" key="8">
    <source>
        <dbReference type="ARBA" id="ARBA00047599"/>
    </source>
</evidence>
<dbReference type="GO" id="GO:0050136">
    <property type="term" value="F:NADH dehydrogenase (quinone) (non-electrogenic) activity"/>
    <property type="evidence" value="ECO:0007669"/>
    <property type="project" value="UniProtKB-EC"/>
</dbReference>
<dbReference type="Proteomes" id="UP000002710">
    <property type="component" value="Chromosome"/>
</dbReference>
<proteinExistence type="inferred from homology"/>
<organism evidence="12 13">
    <name type="scientific">Oleidesulfovibrio alaskensis (strain ATCC BAA-1058 / DSM 17464 / G20)</name>
    <name type="common">Desulfovibrio alaskensis</name>
    <dbReference type="NCBI Taxonomy" id="207559"/>
    <lineage>
        <taxon>Bacteria</taxon>
        <taxon>Pseudomonadati</taxon>
        <taxon>Thermodesulfobacteriota</taxon>
        <taxon>Desulfovibrionia</taxon>
        <taxon>Desulfovibrionales</taxon>
        <taxon>Desulfovibrionaceae</taxon>
        <taxon>Oleidesulfovibrio</taxon>
    </lineage>
</organism>
<evidence type="ECO:0000313" key="12">
    <source>
        <dbReference type="EMBL" id="ABB37443.1"/>
    </source>
</evidence>
<dbReference type="InterPro" id="IPR054585">
    <property type="entry name" value="NDH2-like_C"/>
</dbReference>
<dbReference type="InterPro" id="IPR036188">
    <property type="entry name" value="FAD/NAD-bd_sf"/>
</dbReference>
<feature type="transmembrane region" description="Helical" evidence="9">
    <location>
        <begin position="375"/>
        <end position="392"/>
    </location>
</feature>
<dbReference type="eggNOG" id="COG1252">
    <property type="taxonomic scope" value="Bacteria"/>
</dbReference>
<accession>Q315F3</accession>
<keyword evidence="7" id="KW-0520">NAD</keyword>
<dbReference type="EC" id="1.6.5.9" evidence="2"/>
<protein>
    <recommendedName>
        <fullName evidence="2">NADH:ubiquinone reductase (non-electrogenic)</fullName>
        <ecNumber evidence="2">1.6.5.9</ecNumber>
    </recommendedName>
</protein>
<evidence type="ECO:0000259" key="11">
    <source>
        <dbReference type="Pfam" id="PF22366"/>
    </source>
</evidence>
<feature type="domain" description="External alternative NADH-ubiquinone oxidoreductase-like C-terminal" evidence="11">
    <location>
        <begin position="351"/>
        <end position="408"/>
    </location>
</feature>
<dbReference type="Pfam" id="PF22366">
    <property type="entry name" value="NDH2_C"/>
    <property type="match status" value="1"/>
</dbReference>
<dbReference type="PANTHER" id="PTHR43706:SF47">
    <property type="entry name" value="EXTERNAL NADH-UBIQUINONE OXIDOREDUCTASE 1, MITOCHONDRIAL-RELATED"/>
    <property type="match status" value="1"/>
</dbReference>
<comment type="catalytic activity">
    <reaction evidence="8">
        <text>a quinone + NADH + H(+) = a quinol + NAD(+)</text>
        <dbReference type="Rhea" id="RHEA:46160"/>
        <dbReference type="ChEBI" id="CHEBI:15378"/>
        <dbReference type="ChEBI" id="CHEBI:24646"/>
        <dbReference type="ChEBI" id="CHEBI:57540"/>
        <dbReference type="ChEBI" id="CHEBI:57945"/>
        <dbReference type="ChEBI" id="CHEBI:132124"/>
        <dbReference type="EC" id="1.6.5.9"/>
    </reaction>
</comment>
<keyword evidence="9" id="KW-0812">Transmembrane</keyword>
<keyword evidence="4" id="KW-0274">FAD</keyword>
<gene>
    <name evidence="12" type="ordered locus">Dde_0642</name>
</gene>
<reference evidence="12 13" key="1">
    <citation type="journal article" date="2011" name="J. Bacteriol.">
        <title>Complete genome sequence and updated annotation of Desulfovibrio alaskensis G20.</title>
        <authorList>
            <person name="Hauser L.J."/>
            <person name="Land M.L."/>
            <person name="Brown S.D."/>
            <person name="Larimer F."/>
            <person name="Keller K.L."/>
            <person name="Rapp-Giles B.J."/>
            <person name="Price M.N."/>
            <person name="Lin M."/>
            <person name="Bruce D.C."/>
            <person name="Detter J.C."/>
            <person name="Tapia R."/>
            <person name="Han C.S."/>
            <person name="Goodwin L.A."/>
            <person name="Cheng J.F."/>
            <person name="Pitluck S."/>
            <person name="Copeland A."/>
            <person name="Lucas S."/>
            <person name="Nolan M."/>
            <person name="Lapidus A.L."/>
            <person name="Palumbo A.V."/>
            <person name="Wall J.D."/>
        </authorList>
    </citation>
    <scope>NUCLEOTIDE SEQUENCE [LARGE SCALE GENOMIC DNA]</scope>
    <source>
        <strain evidence="13">ATCC BAA 1058 / DSM 17464 / G20</strain>
    </source>
</reference>
<dbReference type="HOGENOM" id="CLU_021377_7_1_7"/>
<dbReference type="Pfam" id="PF07992">
    <property type="entry name" value="Pyr_redox_2"/>
    <property type="match status" value="1"/>
</dbReference>
<keyword evidence="5" id="KW-0809">Transit peptide</keyword>
<evidence type="ECO:0000313" key="13">
    <source>
        <dbReference type="Proteomes" id="UP000002710"/>
    </source>
</evidence>
<comment type="similarity">
    <text evidence="1">Belongs to the NADH dehydrogenase family.</text>
</comment>
<keyword evidence="9" id="KW-0472">Membrane</keyword>
<dbReference type="STRING" id="207559.Dde_0642"/>
<dbReference type="InterPro" id="IPR023753">
    <property type="entry name" value="FAD/NAD-binding_dom"/>
</dbReference>
<dbReference type="RefSeq" id="WP_011366738.1">
    <property type="nucleotide sequence ID" value="NC_007519.1"/>
</dbReference>
<dbReference type="KEGG" id="dde:Dde_0642"/>
<keyword evidence="12" id="KW-0830">Ubiquinone</keyword>